<dbReference type="VEuPathDB" id="FungiDB:CAGL0F05907g"/>
<comment type="similarity">
    <text evidence="1">Belongs to the actin family.</text>
</comment>
<dbReference type="Gene3D" id="3.90.640.60">
    <property type="match status" value="1"/>
</dbReference>
<dbReference type="Gene3D" id="3.30.420.40">
    <property type="match status" value="2"/>
</dbReference>
<evidence type="ECO:0000313" key="2">
    <source>
        <dbReference type="EMBL" id="KTB00608.1"/>
    </source>
</evidence>
<dbReference type="SUPFAM" id="SSF53067">
    <property type="entry name" value="Actin-like ATPase domain"/>
    <property type="match status" value="2"/>
</dbReference>
<sequence length="462" mass="52477">MAPFKQDSILMIYPRSGSTLVQFGLNDETFMPPTFEIPTVIYRKKDNAGNFNYGPKEQFGDLETVEEVKPIQKGAIVDLEAFLHFLKLFYASILADKYSSNTSAFDDDLANIPVLLVTHHTWSQLQLEMITKFVFENLEINNLLLLPLSLASTFAMVSLQNSLVIDIGTTHTDIIPVVDYTPMEHLTSTINLGGDSINTELAKKLPQLTETQIETLKRSTIFEVLSADAREILDTNDGEEMDEGALDVAAIVTSGRDTREVLEERERKKKQRNVKNAELDTNSFYDDDGQEITVGKQRFEGTEKLIESISHRVGNVLAHIHDKARARHIWENIIVVGGTSSIVGFREALIAQLYKDHIIMEPEEERQDREDAAKASLSSKKKNKFLDNTLPTTEYIQVPTSIKFAKYPDYFPEWKKHGYSEIPFLGAQIVCKQVFTHPKDTFYITRERYDEKGPAAIWDIVF</sequence>
<evidence type="ECO:0000256" key="1">
    <source>
        <dbReference type="RuleBase" id="RU000487"/>
    </source>
</evidence>
<protein>
    <submittedName>
        <fullName evidence="2">Actin-like protein ARP9</fullName>
    </submittedName>
</protein>
<dbReference type="VEuPathDB" id="FungiDB:GWK60_F05511"/>
<organism evidence="2 3">
    <name type="scientific">Candida glabrata</name>
    <name type="common">Yeast</name>
    <name type="synonym">Torulopsis glabrata</name>
    <dbReference type="NCBI Taxonomy" id="5478"/>
    <lineage>
        <taxon>Eukaryota</taxon>
        <taxon>Fungi</taxon>
        <taxon>Dikarya</taxon>
        <taxon>Ascomycota</taxon>
        <taxon>Saccharomycotina</taxon>
        <taxon>Saccharomycetes</taxon>
        <taxon>Saccharomycetales</taxon>
        <taxon>Saccharomycetaceae</taxon>
        <taxon>Nakaseomyces</taxon>
    </lineage>
</organism>
<evidence type="ECO:0000313" key="3">
    <source>
        <dbReference type="Proteomes" id="UP000054886"/>
    </source>
</evidence>
<dbReference type="EMBL" id="LLZZ01000137">
    <property type="protein sequence ID" value="KTB00608.1"/>
    <property type="molecule type" value="Genomic_DNA"/>
</dbReference>
<dbReference type="GO" id="GO:0045944">
    <property type="term" value="P:positive regulation of transcription by RNA polymerase II"/>
    <property type="evidence" value="ECO:0007669"/>
    <property type="project" value="EnsemblFungi"/>
</dbReference>
<dbReference type="InterPro" id="IPR043129">
    <property type="entry name" value="ATPase_NBD"/>
</dbReference>
<dbReference type="FunFam" id="3.90.640.60:FF:000002">
    <property type="entry name" value="Actin-like protein ARP9"/>
    <property type="match status" value="1"/>
</dbReference>
<dbReference type="Proteomes" id="UP000054886">
    <property type="component" value="Unassembled WGS sequence"/>
</dbReference>
<comment type="caution">
    <text evidence="2">The sequence shown here is derived from an EMBL/GenBank/DDBJ whole genome shotgun (WGS) entry which is preliminary data.</text>
</comment>
<dbReference type="VEuPathDB" id="FungiDB:B1J91_F05907g"/>
<name>A0A0W0CZQ9_CANGB</name>
<dbReference type="GO" id="GO:0016514">
    <property type="term" value="C:SWI/SNF complex"/>
    <property type="evidence" value="ECO:0007669"/>
    <property type="project" value="EnsemblFungi"/>
</dbReference>
<dbReference type="InterPro" id="IPR004000">
    <property type="entry name" value="Actin"/>
</dbReference>
<dbReference type="GO" id="GO:0006368">
    <property type="term" value="P:transcription elongation by RNA polymerase II"/>
    <property type="evidence" value="ECO:0007669"/>
    <property type="project" value="EnsemblFungi"/>
</dbReference>
<gene>
    <name evidence="2" type="ORF">AO440_001348</name>
</gene>
<dbReference type="Pfam" id="PF00022">
    <property type="entry name" value="Actin"/>
    <property type="match status" value="1"/>
</dbReference>
<proteinExistence type="inferred from homology"/>
<reference evidence="2 3" key="1">
    <citation type="submission" date="2015-10" db="EMBL/GenBank/DDBJ databases">
        <title>Draft genomes sequences of Candida glabrata isolates 1A, 1B, 2A, 2B, 3A and 3B.</title>
        <authorList>
            <person name="Haavelsrud O.E."/>
            <person name="Gaustad P."/>
        </authorList>
    </citation>
    <scope>NUCLEOTIDE SEQUENCE [LARGE SCALE GENOMIC DNA]</scope>
    <source>
        <strain evidence="2">910700640</strain>
    </source>
</reference>
<dbReference type="GO" id="GO:0016586">
    <property type="term" value="C:RSC-type complex"/>
    <property type="evidence" value="ECO:0007669"/>
    <property type="project" value="EnsemblFungi"/>
</dbReference>
<accession>A0A0W0CZQ9</accession>
<dbReference type="GO" id="GO:0005198">
    <property type="term" value="F:structural molecule activity"/>
    <property type="evidence" value="ECO:0007669"/>
    <property type="project" value="EnsemblFungi"/>
</dbReference>
<dbReference type="SMART" id="SM00268">
    <property type="entry name" value="ACTIN"/>
    <property type="match status" value="1"/>
</dbReference>
<dbReference type="PANTHER" id="PTHR11937">
    <property type="entry name" value="ACTIN"/>
    <property type="match status" value="1"/>
</dbReference>
<dbReference type="GO" id="GO:0006337">
    <property type="term" value="P:nucleosome disassembly"/>
    <property type="evidence" value="ECO:0007669"/>
    <property type="project" value="EnsemblFungi"/>
</dbReference>
<dbReference type="AlphaFoldDB" id="A0A0W0CZQ9"/>
<dbReference type="VEuPathDB" id="FungiDB:GVI51_F05533"/>